<accession>A0A2S6IEW1</accession>
<comment type="caution">
    <text evidence="3">The sequence shown here is derived from an EMBL/GenBank/DDBJ whole genome shotgun (WGS) entry which is preliminary data.</text>
</comment>
<keyword evidence="4" id="KW-1185">Reference proteome</keyword>
<dbReference type="Proteomes" id="UP000239002">
    <property type="component" value="Unassembled WGS sequence"/>
</dbReference>
<dbReference type="RefSeq" id="WP_104516646.1">
    <property type="nucleotide sequence ID" value="NZ_MQVW01000014.1"/>
</dbReference>
<dbReference type="Pfam" id="PF04784">
    <property type="entry name" value="DUF547"/>
    <property type="match status" value="1"/>
</dbReference>
<dbReference type="GO" id="GO:0009055">
    <property type="term" value="F:electron transfer activity"/>
    <property type="evidence" value="ECO:0007669"/>
    <property type="project" value="TreeGrafter"/>
</dbReference>
<evidence type="ECO:0000259" key="2">
    <source>
        <dbReference type="Pfam" id="PF04784"/>
    </source>
</evidence>
<keyword evidence="1" id="KW-0732">Signal</keyword>
<dbReference type="PANTHER" id="PTHR34386:SF1">
    <property type="entry name" value="GLUTAREDOXIN-LIKE PROTEIN NRDH"/>
    <property type="match status" value="1"/>
</dbReference>
<proteinExistence type="predicted"/>
<dbReference type="OrthoDB" id="526867at2"/>
<dbReference type="AlphaFoldDB" id="A0A2S6IEW1"/>
<organism evidence="3 4">
    <name type="scientific">Nonlabens xylanidelens</name>
    <dbReference type="NCBI Taxonomy" id="191564"/>
    <lineage>
        <taxon>Bacteria</taxon>
        <taxon>Pseudomonadati</taxon>
        <taxon>Bacteroidota</taxon>
        <taxon>Flavobacteriia</taxon>
        <taxon>Flavobacteriales</taxon>
        <taxon>Flavobacteriaceae</taxon>
        <taxon>Nonlabens</taxon>
    </lineage>
</organism>
<gene>
    <name evidence="3" type="ORF">LY01_02843</name>
</gene>
<protein>
    <submittedName>
        <fullName evidence="3">Uncharacterized protein DUF547</fullName>
    </submittedName>
</protein>
<dbReference type="PANTHER" id="PTHR34386">
    <property type="entry name" value="GLUTAREDOXIN"/>
    <property type="match status" value="1"/>
</dbReference>
<sequence length="235" mass="26722">MKNQLYSFLIILLIASTGTAQNLSSFHSKLDSFLGKHVKSGRVDYSAIHADRSELDQLVSLSQEIRVKTSSASDFQAFWINAYNLHVIKGLVDNYPISSPLDKSGFFDKTKYSIAGENITLNDIENKMLRAKFKDARFHFVLVCGAVGCPPLISKAYLPATLNAQLEQQTKLAINNDKFIKPGKKVAVSQIFEWYKADFEQDGKTIDFINKYRKEPFAAKTKITYYPYNWKINKK</sequence>
<dbReference type="EMBL" id="PTJE01000009">
    <property type="protein sequence ID" value="PPK92758.1"/>
    <property type="molecule type" value="Genomic_DNA"/>
</dbReference>
<dbReference type="InterPro" id="IPR006869">
    <property type="entry name" value="DUF547"/>
</dbReference>
<dbReference type="GO" id="GO:0045454">
    <property type="term" value="P:cell redox homeostasis"/>
    <property type="evidence" value="ECO:0007669"/>
    <property type="project" value="TreeGrafter"/>
</dbReference>
<evidence type="ECO:0000256" key="1">
    <source>
        <dbReference type="SAM" id="SignalP"/>
    </source>
</evidence>
<evidence type="ECO:0000313" key="3">
    <source>
        <dbReference type="EMBL" id="PPK92758.1"/>
    </source>
</evidence>
<name>A0A2S6IEW1_9FLAO</name>
<reference evidence="3 4" key="1">
    <citation type="submission" date="2018-02" db="EMBL/GenBank/DDBJ databases">
        <title>Genomic Encyclopedia of Archaeal and Bacterial Type Strains, Phase II (KMG-II): from individual species to whole genera.</title>
        <authorList>
            <person name="Goeker M."/>
        </authorList>
    </citation>
    <scope>NUCLEOTIDE SEQUENCE [LARGE SCALE GENOMIC DNA]</scope>
    <source>
        <strain evidence="3 4">DSM 16809</strain>
    </source>
</reference>
<feature type="signal peptide" evidence="1">
    <location>
        <begin position="1"/>
        <end position="20"/>
    </location>
</feature>
<feature type="chain" id="PRO_5015651854" evidence="1">
    <location>
        <begin position="21"/>
        <end position="235"/>
    </location>
</feature>
<evidence type="ECO:0000313" key="4">
    <source>
        <dbReference type="Proteomes" id="UP000239002"/>
    </source>
</evidence>
<feature type="domain" description="DUF547" evidence="2">
    <location>
        <begin position="75"/>
        <end position="171"/>
    </location>
</feature>
<dbReference type="InterPro" id="IPR051548">
    <property type="entry name" value="Grx-like_ET"/>
</dbReference>